<dbReference type="InterPro" id="IPR019270">
    <property type="entry name" value="DUF2283"/>
</dbReference>
<accession>A0A1F5NH35</accession>
<dbReference type="Proteomes" id="UP000176578">
    <property type="component" value="Unassembled WGS sequence"/>
</dbReference>
<reference evidence="1 2" key="1">
    <citation type="journal article" date="2016" name="Nat. Commun.">
        <title>Thousands of microbial genomes shed light on interconnected biogeochemical processes in an aquifer system.</title>
        <authorList>
            <person name="Anantharaman K."/>
            <person name="Brown C.T."/>
            <person name="Hug L.A."/>
            <person name="Sharon I."/>
            <person name="Castelle C.J."/>
            <person name="Probst A.J."/>
            <person name="Thomas B.C."/>
            <person name="Singh A."/>
            <person name="Wilkins M.J."/>
            <person name="Karaoz U."/>
            <person name="Brodie E.L."/>
            <person name="Williams K.H."/>
            <person name="Hubbard S.S."/>
            <person name="Banfield J.F."/>
        </authorList>
    </citation>
    <scope>NUCLEOTIDE SEQUENCE [LARGE SCALE GENOMIC DNA]</scope>
</reference>
<dbReference type="Pfam" id="PF10049">
    <property type="entry name" value="DUF2283"/>
    <property type="match status" value="1"/>
</dbReference>
<gene>
    <name evidence="1" type="ORF">A3J19_04365</name>
</gene>
<evidence type="ECO:0000313" key="1">
    <source>
        <dbReference type="EMBL" id="OGE76854.1"/>
    </source>
</evidence>
<proteinExistence type="predicted"/>
<dbReference type="EMBL" id="MFDZ01000069">
    <property type="protein sequence ID" value="OGE76854.1"/>
    <property type="molecule type" value="Genomic_DNA"/>
</dbReference>
<comment type="caution">
    <text evidence="1">The sequence shown here is derived from an EMBL/GenBank/DDBJ whole genome shotgun (WGS) entry which is preliminary data.</text>
</comment>
<evidence type="ECO:0008006" key="3">
    <source>
        <dbReference type="Google" id="ProtNLM"/>
    </source>
</evidence>
<organism evidence="1 2">
    <name type="scientific">Candidatus Daviesbacteria bacterium RIFCSPLOWO2_02_FULL_41_8</name>
    <dbReference type="NCBI Taxonomy" id="1797798"/>
    <lineage>
        <taxon>Bacteria</taxon>
        <taxon>Candidatus Daviesiibacteriota</taxon>
    </lineage>
</organism>
<protein>
    <recommendedName>
        <fullName evidence="3">DUF2283 domain-containing protein</fullName>
    </recommendedName>
</protein>
<evidence type="ECO:0000313" key="2">
    <source>
        <dbReference type="Proteomes" id="UP000176578"/>
    </source>
</evidence>
<dbReference type="AlphaFoldDB" id="A0A1F5NH35"/>
<sequence length="95" mass="11052">MKTMKPTKIKEYYDEESDTKWYVIKSGEEEEYYEISPGYNIELDKSGSIIGIEIMNYSKQLVANYSTRSKNINIIPYEVGESMVKYLSSRNTAIL</sequence>
<name>A0A1F5NH35_9BACT</name>